<name>A0A8S1TY05_PAROT</name>
<keyword evidence="1" id="KW-0812">Transmembrane</keyword>
<gene>
    <name evidence="2" type="ORF">POCTA_138.1.T0330156</name>
</gene>
<dbReference type="AlphaFoldDB" id="A0A8S1TY05"/>
<evidence type="ECO:0008006" key="4">
    <source>
        <dbReference type="Google" id="ProtNLM"/>
    </source>
</evidence>
<proteinExistence type="predicted"/>
<keyword evidence="1" id="KW-0472">Membrane</keyword>
<evidence type="ECO:0000256" key="1">
    <source>
        <dbReference type="SAM" id="Phobius"/>
    </source>
</evidence>
<keyword evidence="3" id="KW-1185">Reference proteome</keyword>
<organism evidence="2 3">
    <name type="scientific">Paramecium octaurelia</name>
    <dbReference type="NCBI Taxonomy" id="43137"/>
    <lineage>
        <taxon>Eukaryota</taxon>
        <taxon>Sar</taxon>
        <taxon>Alveolata</taxon>
        <taxon>Ciliophora</taxon>
        <taxon>Intramacronucleata</taxon>
        <taxon>Oligohymenophorea</taxon>
        <taxon>Peniculida</taxon>
        <taxon>Parameciidae</taxon>
        <taxon>Paramecium</taxon>
    </lineage>
</organism>
<dbReference type="Proteomes" id="UP000683925">
    <property type="component" value="Unassembled WGS sequence"/>
</dbReference>
<protein>
    <recommendedName>
        <fullName evidence="4">Transmembrane protein</fullName>
    </recommendedName>
</protein>
<sequence>MYSVNQQLIIESRKPNNQLRWLLDMEACLSQFKEIRKNYICSLYNIIPIFHIVCKNIFMIRYWSFLQVAQNNGVFIINMISQIYLIYSSNNYIFSLFREFKLFLAHINVLQIFHDIYNACISFDKILYLFTFYNYKFEVKISTIEQKKYYSEKELRISFVIFTNSQLDRQNFNLLNYSQIAVFERKKRMILAFHQR</sequence>
<evidence type="ECO:0000313" key="3">
    <source>
        <dbReference type="Proteomes" id="UP000683925"/>
    </source>
</evidence>
<dbReference type="EMBL" id="CAJJDP010000033">
    <property type="protein sequence ID" value="CAD8157130.1"/>
    <property type="molecule type" value="Genomic_DNA"/>
</dbReference>
<keyword evidence="1" id="KW-1133">Transmembrane helix</keyword>
<accession>A0A8S1TY05</accession>
<comment type="caution">
    <text evidence="2">The sequence shown here is derived from an EMBL/GenBank/DDBJ whole genome shotgun (WGS) entry which is preliminary data.</text>
</comment>
<feature type="transmembrane region" description="Helical" evidence="1">
    <location>
        <begin position="43"/>
        <end position="63"/>
    </location>
</feature>
<reference evidence="2" key="1">
    <citation type="submission" date="2021-01" db="EMBL/GenBank/DDBJ databases">
        <authorList>
            <consortium name="Genoscope - CEA"/>
            <person name="William W."/>
        </authorList>
    </citation>
    <scope>NUCLEOTIDE SEQUENCE</scope>
</reference>
<feature type="transmembrane region" description="Helical" evidence="1">
    <location>
        <begin position="75"/>
        <end position="94"/>
    </location>
</feature>
<evidence type="ECO:0000313" key="2">
    <source>
        <dbReference type="EMBL" id="CAD8157130.1"/>
    </source>
</evidence>